<keyword evidence="1" id="KW-1133">Transmembrane helix</keyword>
<feature type="transmembrane region" description="Helical" evidence="1">
    <location>
        <begin position="75"/>
        <end position="96"/>
    </location>
</feature>
<protein>
    <submittedName>
        <fullName evidence="2">Uncharacterized protein</fullName>
    </submittedName>
</protein>
<keyword evidence="3" id="KW-1185">Reference proteome</keyword>
<reference evidence="2 3" key="1">
    <citation type="submission" date="2019-08" db="EMBL/GenBank/DDBJ databases">
        <title>Actinomadura sp. nov. CYP1-5 isolated from mountain soil.</title>
        <authorList>
            <person name="Songsumanus A."/>
            <person name="Kuncharoen N."/>
            <person name="Kudo T."/>
            <person name="Yuki M."/>
            <person name="Igarashi Y."/>
            <person name="Tanasupawat S."/>
        </authorList>
    </citation>
    <scope>NUCLEOTIDE SEQUENCE [LARGE SCALE GENOMIC DNA]</scope>
    <source>
        <strain evidence="2 3">CYP1-5</strain>
    </source>
</reference>
<feature type="transmembrane region" description="Helical" evidence="1">
    <location>
        <begin position="156"/>
        <end position="178"/>
    </location>
</feature>
<comment type="caution">
    <text evidence="2">The sequence shown here is derived from an EMBL/GenBank/DDBJ whole genome shotgun (WGS) entry which is preliminary data.</text>
</comment>
<accession>A0A5D3FZ54</accession>
<gene>
    <name evidence="2" type="ORF">FXF68_06130</name>
</gene>
<name>A0A5D3FZ54_9ACTN</name>
<dbReference type="AlphaFoldDB" id="A0A5D3FZ54"/>
<feature type="transmembrane region" description="Helical" evidence="1">
    <location>
        <begin position="12"/>
        <end position="37"/>
    </location>
</feature>
<dbReference type="Proteomes" id="UP000323505">
    <property type="component" value="Unassembled WGS sequence"/>
</dbReference>
<feature type="transmembrane region" description="Helical" evidence="1">
    <location>
        <begin position="185"/>
        <end position="202"/>
    </location>
</feature>
<evidence type="ECO:0000313" key="3">
    <source>
        <dbReference type="Proteomes" id="UP000323505"/>
    </source>
</evidence>
<evidence type="ECO:0000313" key="2">
    <source>
        <dbReference type="EMBL" id="TYK53288.1"/>
    </source>
</evidence>
<keyword evidence="1" id="KW-0472">Membrane</keyword>
<sequence>MTEEKSDTWFPGPVIGGLALIVGPVVWLTGMLLRYLASHSVTLTPEQERVAGDTFAAGGQLAAYNHDPTFVTASYAMFVAGALLLWPAICTLAQITATRSPHLARWGGILIIMGLFARLYYAGVDQSAFELARTQDWEHTTRTVLDRYVGLSYGPWRIPVTAAFCHYVGVLLMTIAAFRSRTFGLVRSLLFLAAGVVFMGVLKESTVLDVVVSSGLCLVLVPLGVRTLRRNVPAPLADARPPVKRGAARILSW</sequence>
<feature type="transmembrane region" description="Helical" evidence="1">
    <location>
        <begin position="103"/>
        <end position="121"/>
    </location>
</feature>
<feature type="transmembrane region" description="Helical" evidence="1">
    <location>
        <begin position="208"/>
        <end position="225"/>
    </location>
</feature>
<keyword evidence="1" id="KW-0812">Transmembrane</keyword>
<evidence type="ECO:0000256" key="1">
    <source>
        <dbReference type="SAM" id="Phobius"/>
    </source>
</evidence>
<proteinExistence type="predicted"/>
<dbReference type="EMBL" id="VSRQ01000001">
    <property type="protein sequence ID" value="TYK53288.1"/>
    <property type="molecule type" value="Genomic_DNA"/>
</dbReference>
<dbReference type="RefSeq" id="WP_148757873.1">
    <property type="nucleotide sequence ID" value="NZ_VSRQ01000001.1"/>
</dbReference>
<organism evidence="2 3">
    <name type="scientific">Actinomadura decatromicini</name>
    <dbReference type="NCBI Taxonomy" id="2604572"/>
    <lineage>
        <taxon>Bacteria</taxon>
        <taxon>Bacillati</taxon>
        <taxon>Actinomycetota</taxon>
        <taxon>Actinomycetes</taxon>
        <taxon>Streptosporangiales</taxon>
        <taxon>Thermomonosporaceae</taxon>
        <taxon>Actinomadura</taxon>
    </lineage>
</organism>